<comment type="caution">
    <text evidence="2">The sequence shown here is derived from an EMBL/GenBank/DDBJ whole genome shotgun (WGS) entry which is preliminary data.</text>
</comment>
<dbReference type="InterPro" id="IPR021279">
    <property type="entry name" value="DUF2721"/>
</dbReference>
<feature type="transmembrane region" description="Helical" evidence="1">
    <location>
        <begin position="75"/>
        <end position="103"/>
    </location>
</feature>
<protein>
    <submittedName>
        <fullName evidence="2">DUF2721 domain-containing protein</fullName>
    </submittedName>
</protein>
<name>A0ABN1LQ46_9ALTE</name>
<keyword evidence="1" id="KW-1133">Transmembrane helix</keyword>
<organism evidence="2 3">
    <name type="scientific">Aliiglaciecola litoralis</name>
    <dbReference type="NCBI Taxonomy" id="582857"/>
    <lineage>
        <taxon>Bacteria</taxon>
        <taxon>Pseudomonadati</taxon>
        <taxon>Pseudomonadota</taxon>
        <taxon>Gammaproteobacteria</taxon>
        <taxon>Alteromonadales</taxon>
        <taxon>Alteromonadaceae</taxon>
        <taxon>Aliiglaciecola</taxon>
    </lineage>
</organism>
<dbReference type="Pfam" id="PF11026">
    <property type="entry name" value="DUF2721"/>
    <property type="match status" value="1"/>
</dbReference>
<proteinExistence type="predicted"/>
<keyword evidence="1" id="KW-0472">Membrane</keyword>
<keyword evidence="1" id="KW-0812">Transmembrane</keyword>
<dbReference type="RefSeq" id="WP_343861470.1">
    <property type="nucleotide sequence ID" value="NZ_BAAAFD010000010.1"/>
</dbReference>
<sequence length="147" mass="15829">MEVLIGESAVELIQLALAPVFLIVGIGQMVNVATGRLARVIDRARSFEEGECSEVYQASAKATLEIKSLRRRMRFANWAVTFLIGAAVTVCIDVILLLVNGLIMPNLNIAIITTFILGLLLTTGGLIAFFLEVSVATATLRIGPDKL</sequence>
<dbReference type="Proteomes" id="UP001500359">
    <property type="component" value="Unassembled WGS sequence"/>
</dbReference>
<feature type="transmembrane region" description="Helical" evidence="1">
    <location>
        <begin position="12"/>
        <end position="33"/>
    </location>
</feature>
<dbReference type="EMBL" id="BAAAFD010000010">
    <property type="protein sequence ID" value="GAA0858915.1"/>
    <property type="molecule type" value="Genomic_DNA"/>
</dbReference>
<gene>
    <name evidence="2" type="ORF">GCM10009114_30330</name>
</gene>
<evidence type="ECO:0000256" key="1">
    <source>
        <dbReference type="SAM" id="Phobius"/>
    </source>
</evidence>
<reference evidence="2 3" key="1">
    <citation type="journal article" date="2019" name="Int. J. Syst. Evol. Microbiol.">
        <title>The Global Catalogue of Microorganisms (GCM) 10K type strain sequencing project: providing services to taxonomists for standard genome sequencing and annotation.</title>
        <authorList>
            <consortium name="The Broad Institute Genomics Platform"/>
            <consortium name="The Broad Institute Genome Sequencing Center for Infectious Disease"/>
            <person name="Wu L."/>
            <person name="Ma J."/>
        </authorList>
    </citation>
    <scope>NUCLEOTIDE SEQUENCE [LARGE SCALE GENOMIC DNA]</scope>
    <source>
        <strain evidence="2 3">JCM 15896</strain>
    </source>
</reference>
<evidence type="ECO:0000313" key="3">
    <source>
        <dbReference type="Proteomes" id="UP001500359"/>
    </source>
</evidence>
<feature type="transmembrane region" description="Helical" evidence="1">
    <location>
        <begin position="109"/>
        <end position="131"/>
    </location>
</feature>
<keyword evidence="3" id="KW-1185">Reference proteome</keyword>
<evidence type="ECO:0000313" key="2">
    <source>
        <dbReference type="EMBL" id="GAA0858915.1"/>
    </source>
</evidence>
<accession>A0ABN1LQ46</accession>